<protein>
    <submittedName>
        <fullName evidence="2">Pyridoxamine 5'-phosphate oxidase family protein</fullName>
    </submittedName>
</protein>
<evidence type="ECO:0000313" key="2">
    <source>
        <dbReference type="EMBL" id="QVI20614.1"/>
    </source>
</evidence>
<dbReference type="PANTHER" id="PTHR42815:SF2">
    <property type="entry name" value="FAD-BINDING, PUTATIVE (AFU_ORTHOLOGUE AFUA_6G07600)-RELATED"/>
    <property type="match status" value="1"/>
</dbReference>
<evidence type="ECO:0000259" key="1">
    <source>
        <dbReference type="Pfam" id="PF01243"/>
    </source>
</evidence>
<dbReference type="InterPro" id="IPR012349">
    <property type="entry name" value="Split_barrel_FMN-bd"/>
</dbReference>
<sequence length="305" mass="33135">MNDTRIRELPDGVGYHPGELAVQRRMGQADIAQRVGRMIRPDIPDVAARFLAEQPMVVLAAADDAGRMWAGQLAGPPGFVHATDARAIEVDAVPVTGDPLAESLRDTRHVGMIALQPQTRRRMRVNGVIAPTATGLRIDTEQVYSNCPKYISRRGVEEWVAGATPAVRRATELDADQRQLISRADAFFVASADVDGHADASHRGGNPGFLQVLSPTHLRWPDYRGNSMFMTLGNIAADPRCGLLVPDWRTGTTLQLTGTAEITWDEAVFTAGAQCAVNFTITEVVEISGATPLRWTDHELSPVNP</sequence>
<dbReference type="SUPFAM" id="SSF50475">
    <property type="entry name" value="FMN-binding split barrel"/>
    <property type="match status" value="1"/>
</dbReference>
<dbReference type="EMBL" id="CP074371">
    <property type="protein sequence ID" value="QVI20614.1"/>
    <property type="molecule type" value="Genomic_DNA"/>
</dbReference>
<organism evidence="2 3">
    <name type="scientific">Nocardia tengchongensis</name>
    <dbReference type="NCBI Taxonomy" id="2055889"/>
    <lineage>
        <taxon>Bacteria</taxon>
        <taxon>Bacillati</taxon>
        <taxon>Actinomycetota</taxon>
        <taxon>Actinomycetes</taxon>
        <taxon>Mycobacteriales</taxon>
        <taxon>Nocardiaceae</taxon>
        <taxon>Nocardia</taxon>
    </lineage>
</organism>
<dbReference type="Proteomes" id="UP000683310">
    <property type="component" value="Chromosome"/>
</dbReference>
<name>A0ABX8CKX7_9NOCA</name>
<dbReference type="Gene3D" id="2.30.110.10">
    <property type="entry name" value="Electron Transport, Fmn-binding Protein, Chain A"/>
    <property type="match status" value="2"/>
</dbReference>
<reference evidence="2 3" key="1">
    <citation type="submission" date="2021-04" db="EMBL/GenBank/DDBJ databases">
        <title>Nocardia tengchongensis.</title>
        <authorList>
            <person name="Zhuang k."/>
            <person name="Ran Y."/>
            <person name="Li W."/>
        </authorList>
    </citation>
    <scope>NUCLEOTIDE SEQUENCE [LARGE SCALE GENOMIC DNA]</scope>
    <source>
        <strain evidence="2 3">CFH S0057</strain>
    </source>
</reference>
<dbReference type="Pfam" id="PF01243">
    <property type="entry name" value="PNPOx_N"/>
    <property type="match status" value="1"/>
</dbReference>
<dbReference type="InterPro" id="IPR011576">
    <property type="entry name" value="Pyridox_Oxase_N"/>
</dbReference>
<dbReference type="PANTHER" id="PTHR42815">
    <property type="entry name" value="FAD-BINDING, PUTATIVE (AFU_ORTHOLOGUE AFUA_6G07600)-RELATED"/>
    <property type="match status" value="1"/>
</dbReference>
<proteinExistence type="predicted"/>
<accession>A0ABX8CKX7</accession>
<gene>
    <name evidence="2" type="ORF">KHQ06_31530</name>
</gene>
<keyword evidence="3" id="KW-1185">Reference proteome</keyword>
<evidence type="ECO:0000313" key="3">
    <source>
        <dbReference type="Proteomes" id="UP000683310"/>
    </source>
</evidence>
<feature type="domain" description="Pyridoxamine 5'-phosphate oxidase N-terminal" evidence="1">
    <location>
        <begin position="175"/>
        <end position="272"/>
    </location>
</feature>